<organism evidence="1">
    <name type="scientific">Odontella aurita</name>
    <dbReference type="NCBI Taxonomy" id="265563"/>
    <lineage>
        <taxon>Eukaryota</taxon>
        <taxon>Sar</taxon>
        <taxon>Stramenopiles</taxon>
        <taxon>Ochrophyta</taxon>
        <taxon>Bacillariophyta</taxon>
        <taxon>Mediophyceae</taxon>
        <taxon>Biddulphiophycidae</taxon>
        <taxon>Eupodiscales</taxon>
        <taxon>Odontellaceae</taxon>
        <taxon>Odontella</taxon>
    </lineage>
</organism>
<dbReference type="AlphaFoldDB" id="A0A7S4JM31"/>
<dbReference type="SUPFAM" id="SSF52540">
    <property type="entry name" value="P-loop containing nucleoside triphosphate hydrolases"/>
    <property type="match status" value="1"/>
</dbReference>
<evidence type="ECO:0000313" key="1">
    <source>
        <dbReference type="EMBL" id="CAE2267650.1"/>
    </source>
</evidence>
<proteinExistence type="predicted"/>
<dbReference type="InterPro" id="IPR027417">
    <property type="entry name" value="P-loop_NTPase"/>
</dbReference>
<accession>A0A7S4JM31</accession>
<name>A0A7S4JM31_9STRA</name>
<dbReference type="EMBL" id="HBKQ01043393">
    <property type="protein sequence ID" value="CAE2267650.1"/>
    <property type="molecule type" value="Transcribed_RNA"/>
</dbReference>
<sequence>MSHCSPTQRSKNSADKNVSMIVIFGRPGSGKTTIADAALRLIRSQDDTIGGEVTSLDLDVCVPQWMRDNFVKGIYPSLNQRREFALSLCDFVRNNVHENSAAIISFSFVNTDLRDIFRYHFPMAVWALVDVQEDIAAERIRTRKGHFYKGAPVGSRVNGEVNIDSQGKEVSKQLNDPDNKDWTFASVEYPHIVLDGLDPIETNALKIFYALQPR</sequence>
<reference evidence="1" key="1">
    <citation type="submission" date="2021-01" db="EMBL/GenBank/DDBJ databases">
        <authorList>
            <person name="Corre E."/>
            <person name="Pelletier E."/>
            <person name="Niang G."/>
            <person name="Scheremetjew M."/>
            <person name="Finn R."/>
            <person name="Kale V."/>
            <person name="Holt S."/>
            <person name="Cochrane G."/>
            <person name="Meng A."/>
            <person name="Brown T."/>
            <person name="Cohen L."/>
        </authorList>
    </citation>
    <scope>NUCLEOTIDE SEQUENCE</scope>
    <source>
        <strain evidence="1">Isolate 1302-5</strain>
    </source>
</reference>
<gene>
    <name evidence="1" type="ORF">OAUR00152_LOCUS29916</name>
</gene>
<protein>
    <submittedName>
        <fullName evidence="1">Uncharacterized protein</fullName>
    </submittedName>
</protein>
<dbReference type="Gene3D" id="3.40.50.300">
    <property type="entry name" value="P-loop containing nucleotide triphosphate hydrolases"/>
    <property type="match status" value="1"/>
</dbReference>